<dbReference type="EMBL" id="JACHLD010000003">
    <property type="protein sequence ID" value="MBB4802125.1"/>
    <property type="molecule type" value="Genomic_DNA"/>
</dbReference>
<keyword evidence="1" id="KW-0732">Signal</keyword>
<sequence length="424" mass="45057">MNRLLKNKSLLAAFAMLALASCSNDNNSGDTDPVDSTAKDKYFLAGTSSDGTTTFTYTMAVNDLAKDTLISTNYPGTIENIGSYTQWGYSGTKALFAISYQQGNPAPGSVFQLSSSGALKKIDDFVLDKGFNSIGSFSNYLVAAANGETLTGANDGKKGSVFYSFDLNNNNAITQYGTLTEGFVGGDQIGSFVGIADAGNNTFFTAVNLAVGPSARPVNPDSIYVAKMDAQAKLVRLYKDDRLSASGGQFRSARYGQIANDSDGNTYVFSTGYGATTKKSGALLIRKDAAAFDDSYYFNIEEASGGYKLRKVWNITSDYFLLEMYNTAGVVTSTVAATQYAVVRMSTKDFKWVREGFPAVSELTSTGWPFTADGKAYISAVTPNTNPTVYVIDPLTATAKKGISISGVSAIPGMGKLSPQSDIN</sequence>
<protein>
    <recommendedName>
        <fullName evidence="4">DUF4374 domain-containing protein</fullName>
    </recommendedName>
</protein>
<dbReference type="Pfam" id="PF14298">
    <property type="entry name" value="DUF4374"/>
    <property type="match status" value="2"/>
</dbReference>
<comment type="caution">
    <text evidence="2">The sequence shown here is derived from an EMBL/GenBank/DDBJ whole genome shotgun (WGS) entry which is preliminary data.</text>
</comment>
<proteinExistence type="predicted"/>
<dbReference type="AlphaFoldDB" id="A0A7W7IYE6"/>
<dbReference type="RefSeq" id="WP_184161360.1">
    <property type="nucleotide sequence ID" value="NZ_JACHLD010000003.1"/>
</dbReference>
<evidence type="ECO:0000313" key="3">
    <source>
        <dbReference type="Proteomes" id="UP000561681"/>
    </source>
</evidence>
<name>A0A7W7IYE6_9FLAO</name>
<accession>A0A7W7IYE6</accession>
<dbReference type="InterPro" id="IPR025401">
    <property type="entry name" value="DUF4374"/>
</dbReference>
<gene>
    <name evidence="2" type="ORF">HNP37_002198</name>
</gene>
<evidence type="ECO:0000313" key="2">
    <source>
        <dbReference type="EMBL" id="MBB4802125.1"/>
    </source>
</evidence>
<evidence type="ECO:0008006" key="4">
    <source>
        <dbReference type="Google" id="ProtNLM"/>
    </source>
</evidence>
<feature type="signal peptide" evidence="1">
    <location>
        <begin position="1"/>
        <end position="20"/>
    </location>
</feature>
<evidence type="ECO:0000256" key="1">
    <source>
        <dbReference type="SAM" id="SignalP"/>
    </source>
</evidence>
<reference evidence="2 3" key="1">
    <citation type="submission" date="2020-08" db="EMBL/GenBank/DDBJ databases">
        <title>Functional genomics of gut bacteria from endangered species of beetles.</title>
        <authorList>
            <person name="Carlos-Shanley C."/>
        </authorList>
    </citation>
    <scope>NUCLEOTIDE SEQUENCE [LARGE SCALE GENOMIC DNA]</scope>
    <source>
        <strain evidence="2 3">S00142</strain>
    </source>
</reference>
<feature type="chain" id="PRO_5030562095" description="DUF4374 domain-containing protein" evidence="1">
    <location>
        <begin position="21"/>
        <end position="424"/>
    </location>
</feature>
<dbReference type="Proteomes" id="UP000561681">
    <property type="component" value="Unassembled WGS sequence"/>
</dbReference>
<keyword evidence="3" id="KW-1185">Reference proteome</keyword>
<dbReference type="PROSITE" id="PS51257">
    <property type="entry name" value="PROKAR_LIPOPROTEIN"/>
    <property type="match status" value="1"/>
</dbReference>
<organism evidence="2 3">
    <name type="scientific">Flavobacterium nitrogenifigens</name>
    <dbReference type="NCBI Taxonomy" id="1617283"/>
    <lineage>
        <taxon>Bacteria</taxon>
        <taxon>Pseudomonadati</taxon>
        <taxon>Bacteroidota</taxon>
        <taxon>Flavobacteriia</taxon>
        <taxon>Flavobacteriales</taxon>
        <taxon>Flavobacteriaceae</taxon>
        <taxon>Flavobacterium</taxon>
    </lineage>
</organism>